<evidence type="ECO:0000259" key="2">
    <source>
        <dbReference type="PROSITE" id="PS50887"/>
    </source>
</evidence>
<dbReference type="Pfam" id="PF00563">
    <property type="entry name" value="EAL"/>
    <property type="match status" value="1"/>
</dbReference>
<dbReference type="CDD" id="cd01949">
    <property type="entry name" value="GGDEF"/>
    <property type="match status" value="1"/>
</dbReference>
<dbReference type="AlphaFoldDB" id="A0A2W2C637"/>
<organism evidence="3 4">
    <name type="scientific">Micromonospora deserti</name>
    <dbReference type="NCBI Taxonomy" id="2070366"/>
    <lineage>
        <taxon>Bacteria</taxon>
        <taxon>Bacillati</taxon>
        <taxon>Actinomycetota</taxon>
        <taxon>Actinomycetes</taxon>
        <taxon>Micromonosporales</taxon>
        <taxon>Micromonosporaceae</taxon>
        <taxon>Micromonospora</taxon>
    </lineage>
</organism>
<dbReference type="InterPro" id="IPR035919">
    <property type="entry name" value="EAL_sf"/>
</dbReference>
<protein>
    <submittedName>
        <fullName evidence="3">GGDEF-domain containing protein</fullName>
    </submittedName>
</protein>
<accession>A0A2W2C637</accession>
<comment type="caution">
    <text evidence="3">The sequence shown here is derived from an EMBL/GenBank/DDBJ whole genome shotgun (WGS) entry which is preliminary data.</text>
</comment>
<dbReference type="Pfam" id="PF00990">
    <property type="entry name" value="GGDEF"/>
    <property type="match status" value="1"/>
</dbReference>
<dbReference type="Gene3D" id="3.20.20.450">
    <property type="entry name" value="EAL domain"/>
    <property type="match status" value="1"/>
</dbReference>
<sequence>MTQAQLEALLQRLTDQLAAALAAEPLDLRVGHRVGTELVAAHIASAEGLGRTVEVVQLRLVRDLGLVADDVEDRLARLLAAVATGYARALRDRTLDEQESIRRAAMTARAQAERALRASEARFRHQATHDPLTGLPNRTLFTERLTAAINSPGRGAERVGVCFLDLDRFKVVNDSHGHRTGDALLVIVADRLRRALDGYLVARLGGDEFVILVEHTGGTDDMVAVAEAALAAVREPAVVDGHELTVSASVGIVERQVAGASPGDLMRAADSTLHWAKAAGGVRWALYDADRDRQELARHALSAAIPAALERGEFYLDYQPLASLHDGRVVGVEALVRWRHPELGVLRPDSFIGLAEETGLIVPLGGWVLAEACRQAESWSTAGGAAPYVSVNLAVRQVDRPGLVQEVHGLLRHTGLPPERLQLEITESTMMSTAAEPVRALRVLADLGVRIAIDDFGTGYCNLAYLRDLPVTELKVAGEFVAGLRAPETRADERILASLVSLAHALDLTVTAEGVETAGQAERLRAIGCDAGQGWHFGRPEPAERILERIR</sequence>
<dbReference type="InterPro" id="IPR052155">
    <property type="entry name" value="Biofilm_reg_signaling"/>
</dbReference>
<dbReference type="PANTHER" id="PTHR44757">
    <property type="entry name" value="DIGUANYLATE CYCLASE DGCP"/>
    <property type="match status" value="1"/>
</dbReference>
<dbReference type="CDD" id="cd01948">
    <property type="entry name" value="EAL"/>
    <property type="match status" value="1"/>
</dbReference>
<proteinExistence type="predicted"/>
<dbReference type="SMART" id="SM00267">
    <property type="entry name" value="GGDEF"/>
    <property type="match status" value="1"/>
</dbReference>
<feature type="domain" description="EAL" evidence="1">
    <location>
        <begin position="298"/>
        <end position="551"/>
    </location>
</feature>
<dbReference type="SUPFAM" id="SSF55073">
    <property type="entry name" value="Nucleotide cyclase"/>
    <property type="match status" value="1"/>
</dbReference>
<dbReference type="InterPro" id="IPR043128">
    <property type="entry name" value="Rev_trsase/Diguanyl_cyclase"/>
</dbReference>
<dbReference type="InterPro" id="IPR001633">
    <property type="entry name" value="EAL_dom"/>
</dbReference>
<dbReference type="PROSITE" id="PS50887">
    <property type="entry name" value="GGDEF"/>
    <property type="match status" value="1"/>
</dbReference>
<gene>
    <name evidence="3" type="ORF">C1I99_26715</name>
</gene>
<dbReference type="InterPro" id="IPR000160">
    <property type="entry name" value="GGDEF_dom"/>
</dbReference>
<dbReference type="Proteomes" id="UP000248749">
    <property type="component" value="Unassembled WGS sequence"/>
</dbReference>
<dbReference type="NCBIfam" id="TIGR00254">
    <property type="entry name" value="GGDEF"/>
    <property type="match status" value="1"/>
</dbReference>
<dbReference type="OrthoDB" id="23692at2"/>
<evidence type="ECO:0000313" key="4">
    <source>
        <dbReference type="Proteomes" id="UP000248749"/>
    </source>
</evidence>
<dbReference type="Gene3D" id="3.30.70.270">
    <property type="match status" value="1"/>
</dbReference>
<evidence type="ECO:0000259" key="1">
    <source>
        <dbReference type="PROSITE" id="PS50883"/>
    </source>
</evidence>
<name>A0A2W2C637_9ACTN</name>
<dbReference type="EMBL" id="POUB01000279">
    <property type="protein sequence ID" value="PZF88214.1"/>
    <property type="molecule type" value="Genomic_DNA"/>
</dbReference>
<keyword evidence="4" id="KW-1185">Reference proteome</keyword>
<reference evidence="3 4" key="1">
    <citation type="submission" date="2018-01" db="EMBL/GenBank/DDBJ databases">
        <title>Draft genome sequence of Salinispora sp. 13K206.</title>
        <authorList>
            <person name="Sahin N."/>
            <person name="Saygin H."/>
            <person name="Ay H."/>
        </authorList>
    </citation>
    <scope>NUCLEOTIDE SEQUENCE [LARGE SCALE GENOMIC DNA]</scope>
    <source>
        <strain evidence="3 4">13K206</strain>
    </source>
</reference>
<dbReference type="SUPFAM" id="SSF141868">
    <property type="entry name" value="EAL domain-like"/>
    <property type="match status" value="1"/>
</dbReference>
<dbReference type="InterPro" id="IPR029787">
    <property type="entry name" value="Nucleotide_cyclase"/>
</dbReference>
<dbReference type="PANTHER" id="PTHR44757:SF2">
    <property type="entry name" value="BIOFILM ARCHITECTURE MAINTENANCE PROTEIN MBAA"/>
    <property type="match status" value="1"/>
</dbReference>
<dbReference type="PROSITE" id="PS50883">
    <property type="entry name" value="EAL"/>
    <property type="match status" value="1"/>
</dbReference>
<dbReference type="SMART" id="SM00052">
    <property type="entry name" value="EAL"/>
    <property type="match status" value="1"/>
</dbReference>
<feature type="domain" description="GGDEF" evidence="2">
    <location>
        <begin position="157"/>
        <end position="289"/>
    </location>
</feature>
<evidence type="ECO:0000313" key="3">
    <source>
        <dbReference type="EMBL" id="PZF88214.1"/>
    </source>
</evidence>
<dbReference type="RefSeq" id="WP_111136994.1">
    <property type="nucleotide sequence ID" value="NZ_POUB01000279.1"/>
</dbReference>